<evidence type="ECO:0000256" key="4">
    <source>
        <dbReference type="ARBA" id="ARBA00023136"/>
    </source>
</evidence>
<feature type="transmembrane region" description="Helical" evidence="6">
    <location>
        <begin position="524"/>
        <end position="545"/>
    </location>
</feature>
<feature type="transmembrane region" description="Helical" evidence="6">
    <location>
        <begin position="330"/>
        <end position="352"/>
    </location>
</feature>
<feature type="region of interest" description="Disordered" evidence="5">
    <location>
        <begin position="1"/>
        <end position="61"/>
    </location>
</feature>
<evidence type="ECO:0000313" key="7">
    <source>
        <dbReference type="EMBL" id="PUU76509.1"/>
    </source>
</evidence>
<dbReference type="STRING" id="42251.A0A2T6ZLZ7"/>
<feature type="transmembrane region" description="Helical" evidence="6">
    <location>
        <begin position="502"/>
        <end position="518"/>
    </location>
</feature>
<keyword evidence="8" id="KW-1185">Reference proteome</keyword>
<evidence type="ECO:0000256" key="6">
    <source>
        <dbReference type="SAM" id="Phobius"/>
    </source>
</evidence>
<feature type="compositionally biased region" description="Low complexity" evidence="5">
    <location>
        <begin position="17"/>
        <end position="48"/>
    </location>
</feature>
<name>A0A2T6ZLZ7_TUBBO</name>
<protein>
    <submittedName>
        <fullName evidence="7">Amino acid permease-domain-containing protein</fullName>
    </submittedName>
</protein>
<dbReference type="PANTHER" id="PTHR11785:SF512">
    <property type="entry name" value="SOBREMESA, ISOFORM B"/>
    <property type="match status" value="1"/>
</dbReference>
<dbReference type="Gene3D" id="1.20.1740.10">
    <property type="entry name" value="Amino acid/polyamine transporter I"/>
    <property type="match status" value="1"/>
</dbReference>
<dbReference type="AlphaFoldDB" id="A0A2T6ZLZ7"/>
<sequence>MAPVGYEPTPTRDSLELDSLVSSSASASPRSSTSSRSGISSSRRMSLASDDEDVEPGRPRAHRSYSVSSAFDFNTHLVPLTSSAESRYQQLGATNAPGSNPVGTLEKQKTLTYLNGLSLLVGLQIGSGIFSSPSQVNNHTPSPGVSLIVWAVAGLLAWTGAASYAELGGAIPLNGGSGVYLRYCFGELIGFLYSWTAVIVLKPGSAAIIAIISGEYINRVVTGSFTADADAVLPSEWANKLIAFLCLSLVTALNILSTRLTTRLSDSLLFLKVGSLLAITVIGIIVAATGLNGDGKGASTEWKDKGWFNSRKGGVSGRESESMVGGLGEYAIALYAGLWAFDGWDNVNFVVGEMKNAQRDLPRVIHSAMPIVITSYLLANVAYYLVLPGEVIGRSNTVAVAFGTKVFGTAGGVVFALAVSLSCFGALNATTFTSSRLVYVAGKEGYLPAIFGTLGFRGGGNQPSRRSPGTNKKSILERVLSIFGRGASSGESSVHSWNKTPIYAMLLNSFLTTLYITVGEFGTLLTFYGVAGYTFYFLTVLGLIVLRVKEPSLERPYRTWITTPVIFCCVSLFLVSRGVFSSPLQTLVVVAFVVAGIPVYYWRVGGWKGWKLPWRKSING</sequence>
<dbReference type="PANTHER" id="PTHR11785">
    <property type="entry name" value="AMINO ACID TRANSPORTER"/>
    <property type="match status" value="1"/>
</dbReference>
<dbReference type="GO" id="GO:0016020">
    <property type="term" value="C:membrane"/>
    <property type="evidence" value="ECO:0007669"/>
    <property type="project" value="UniProtKB-SubCell"/>
</dbReference>
<dbReference type="Proteomes" id="UP000244722">
    <property type="component" value="Unassembled WGS sequence"/>
</dbReference>
<feature type="transmembrane region" description="Helical" evidence="6">
    <location>
        <begin position="144"/>
        <end position="167"/>
    </location>
</feature>
<evidence type="ECO:0000256" key="1">
    <source>
        <dbReference type="ARBA" id="ARBA00004141"/>
    </source>
</evidence>
<comment type="caution">
    <text evidence="7">The sequence shown here is derived from an EMBL/GenBank/DDBJ whole genome shotgun (WGS) entry which is preliminary data.</text>
</comment>
<feature type="transmembrane region" description="Helical" evidence="6">
    <location>
        <begin position="364"/>
        <end position="386"/>
    </location>
</feature>
<reference evidence="7 8" key="1">
    <citation type="submission" date="2017-04" db="EMBL/GenBank/DDBJ databases">
        <title>Draft genome sequence of Tuber borchii Vittad., a whitish edible truffle.</title>
        <authorList>
            <consortium name="DOE Joint Genome Institute"/>
            <person name="Murat C."/>
            <person name="Kuo A."/>
            <person name="Barry K.W."/>
            <person name="Clum A."/>
            <person name="Dockter R.B."/>
            <person name="Fauchery L."/>
            <person name="Iotti M."/>
            <person name="Kohler A."/>
            <person name="Labutti K."/>
            <person name="Lindquist E.A."/>
            <person name="Lipzen A."/>
            <person name="Ohm R.A."/>
            <person name="Wang M."/>
            <person name="Grigoriev I.V."/>
            <person name="Zambonelli A."/>
            <person name="Martin F.M."/>
        </authorList>
    </citation>
    <scope>NUCLEOTIDE SEQUENCE [LARGE SCALE GENOMIC DNA]</scope>
    <source>
        <strain evidence="7 8">Tbo3840</strain>
    </source>
</reference>
<dbReference type="OrthoDB" id="10062876at2759"/>
<proteinExistence type="predicted"/>
<gene>
    <name evidence="7" type="ORF">B9Z19DRAFT_1088150</name>
</gene>
<accession>A0A2T6ZLZ7</accession>
<dbReference type="EMBL" id="NESQ01000186">
    <property type="protein sequence ID" value="PUU76509.1"/>
    <property type="molecule type" value="Genomic_DNA"/>
</dbReference>
<keyword evidence="4 6" id="KW-0472">Membrane</keyword>
<evidence type="ECO:0000256" key="5">
    <source>
        <dbReference type="SAM" id="MobiDB-lite"/>
    </source>
</evidence>
<feature type="transmembrane region" description="Helical" evidence="6">
    <location>
        <begin position="268"/>
        <end position="291"/>
    </location>
</feature>
<feature type="transmembrane region" description="Helical" evidence="6">
    <location>
        <begin position="557"/>
        <end position="576"/>
    </location>
</feature>
<keyword evidence="2 6" id="KW-0812">Transmembrane</keyword>
<feature type="transmembrane region" description="Helical" evidence="6">
    <location>
        <begin position="237"/>
        <end position="256"/>
    </location>
</feature>
<feature type="transmembrane region" description="Helical" evidence="6">
    <location>
        <begin position="188"/>
        <end position="217"/>
    </location>
</feature>
<keyword evidence="3 6" id="KW-1133">Transmembrane helix</keyword>
<dbReference type="InterPro" id="IPR002293">
    <property type="entry name" value="AA/rel_permease1"/>
</dbReference>
<evidence type="ECO:0000256" key="3">
    <source>
        <dbReference type="ARBA" id="ARBA00022989"/>
    </source>
</evidence>
<evidence type="ECO:0000313" key="8">
    <source>
        <dbReference type="Proteomes" id="UP000244722"/>
    </source>
</evidence>
<feature type="transmembrane region" description="Helical" evidence="6">
    <location>
        <begin position="113"/>
        <end position="132"/>
    </location>
</feature>
<dbReference type="PIRSF" id="PIRSF006060">
    <property type="entry name" value="AA_transporter"/>
    <property type="match status" value="1"/>
</dbReference>
<dbReference type="InterPro" id="IPR050598">
    <property type="entry name" value="AminoAcid_Transporter"/>
</dbReference>
<organism evidence="7 8">
    <name type="scientific">Tuber borchii</name>
    <name type="common">White truffle</name>
    <dbReference type="NCBI Taxonomy" id="42251"/>
    <lineage>
        <taxon>Eukaryota</taxon>
        <taxon>Fungi</taxon>
        <taxon>Dikarya</taxon>
        <taxon>Ascomycota</taxon>
        <taxon>Pezizomycotina</taxon>
        <taxon>Pezizomycetes</taxon>
        <taxon>Pezizales</taxon>
        <taxon>Tuberaceae</taxon>
        <taxon>Tuber</taxon>
    </lineage>
</organism>
<feature type="transmembrane region" description="Helical" evidence="6">
    <location>
        <begin position="582"/>
        <end position="602"/>
    </location>
</feature>
<dbReference type="Pfam" id="PF13520">
    <property type="entry name" value="AA_permease_2"/>
    <property type="match status" value="1"/>
</dbReference>
<evidence type="ECO:0000256" key="2">
    <source>
        <dbReference type="ARBA" id="ARBA00022692"/>
    </source>
</evidence>
<dbReference type="GO" id="GO:0015179">
    <property type="term" value="F:L-amino acid transmembrane transporter activity"/>
    <property type="evidence" value="ECO:0007669"/>
    <property type="project" value="TreeGrafter"/>
</dbReference>
<comment type="subcellular location">
    <subcellularLocation>
        <location evidence="1">Membrane</location>
        <topology evidence="1">Multi-pass membrane protein</topology>
    </subcellularLocation>
</comment>
<feature type="transmembrane region" description="Helical" evidence="6">
    <location>
        <begin position="406"/>
        <end position="427"/>
    </location>
</feature>